<sequence>MFVNLMGLSIGISATLMILLWVNDELTYDRFQKHYDNIHTVIANRDFKNRVFTDYNMVLPLARELQHADPQIRNATVTTQNYDLLLHVNDTKIRKGGMTVGDRFFDIFSWKFLAGNATGALNDPSSIVLTVSAAKALFGNEDPVNKTIRIIEEKRDVKVTAILADPPGNSEFQFDFLRPFNYNDPDTKAMMGNWEGSSWRVYVQTAPGADMKRVDATINRVKKQHDPNDKISTYFTFPMKRWHLYNDFKDGKNVGGMIEYVRLFMIVAAIILLIACVNFMNLSTARSEKRSKEVGIRKTLGAGKLKLVLQFFSESMMLVLIAFLVSVGIVLLLLPYFNQLVNKKLTLDFGQPLFWLGSLAIILVTGILAGSYPALYLSSFRPVKVLKGVFVSGGKTALPRHILVVFQFMISILLISATIIVYQQIQHIKDRKTGYDARNLLMITGTEETEKNFNVIKQELLQSRVVTAVTRSSSPITQVWWKSGAPDWNGKPAGLNVVVSGIRTDVDFAKTMGIRLLQGHDFSGTPADSSSVLLNKAAVEAMGLKDPIGMEMRFGNRKYQVTGITGNVVMESPFQPVDPMLTFYNPNATGVISLRIADAVPLKKALSAIEGVFKKYNPAYPFEYQFADQEFGQKFIGEELISRVTNIFAGLAIFICCIGLGGLVAYTVERRFREISIRKVLGATIRQVLLLIGREFLKLVLIAFVIAVPLAWWLMDHWLEKYTYHIHINMLVFVAVGGLVLLLALVVVGLNTFRAAVTNPVRTLRSD</sequence>
<evidence type="ECO:0000256" key="6">
    <source>
        <dbReference type="SAM" id="Phobius"/>
    </source>
</evidence>
<protein>
    <submittedName>
        <fullName evidence="9">ABC transporter permease</fullName>
    </submittedName>
</protein>
<dbReference type="Pfam" id="PF12704">
    <property type="entry name" value="MacB_PCD"/>
    <property type="match status" value="2"/>
</dbReference>
<feature type="transmembrane region" description="Helical" evidence="6">
    <location>
        <begin position="402"/>
        <end position="422"/>
    </location>
</feature>
<evidence type="ECO:0000256" key="3">
    <source>
        <dbReference type="ARBA" id="ARBA00022692"/>
    </source>
</evidence>
<keyword evidence="3 6" id="KW-0812">Transmembrane</keyword>
<feature type="transmembrane region" description="Helical" evidence="6">
    <location>
        <begin position="696"/>
        <end position="714"/>
    </location>
</feature>
<evidence type="ECO:0000256" key="1">
    <source>
        <dbReference type="ARBA" id="ARBA00004651"/>
    </source>
</evidence>
<keyword evidence="5 6" id="KW-0472">Membrane</keyword>
<feature type="transmembrane region" description="Helical" evidence="6">
    <location>
        <begin position="726"/>
        <end position="750"/>
    </location>
</feature>
<evidence type="ECO:0000256" key="4">
    <source>
        <dbReference type="ARBA" id="ARBA00022989"/>
    </source>
</evidence>
<keyword evidence="10" id="KW-1185">Reference proteome</keyword>
<dbReference type="PANTHER" id="PTHR30572:SF18">
    <property type="entry name" value="ABC-TYPE MACROLIDE FAMILY EXPORT SYSTEM PERMEASE COMPONENT 2"/>
    <property type="match status" value="1"/>
</dbReference>
<evidence type="ECO:0000256" key="5">
    <source>
        <dbReference type="ARBA" id="ARBA00023136"/>
    </source>
</evidence>
<dbReference type="RefSeq" id="WP_231002244.1">
    <property type="nucleotide sequence ID" value="NZ_JAJNEC010000002.1"/>
</dbReference>
<comment type="subcellular location">
    <subcellularLocation>
        <location evidence="1">Cell membrane</location>
        <topology evidence="1">Multi-pass membrane protein</topology>
    </subcellularLocation>
</comment>
<proteinExistence type="predicted"/>
<evidence type="ECO:0000313" key="10">
    <source>
        <dbReference type="Proteomes" id="UP001199816"/>
    </source>
</evidence>
<feature type="domain" description="MacB-like periplasmic core" evidence="8">
    <location>
        <begin position="409"/>
        <end position="570"/>
    </location>
</feature>
<dbReference type="InterPro" id="IPR003838">
    <property type="entry name" value="ABC3_permease_C"/>
</dbReference>
<dbReference type="Pfam" id="PF02687">
    <property type="entry name" value="FtsX"/>
    <property type="match status" value="2"/>
</dbReference>
<feature type="transmembrane region" description="Helical" evidence="6">
    <location>
        <begin position="354"/>
        <end position="377"/>
    </location>
</feature>
<dbReference type="EMBL" id="JAJNEC010000002">
    <property type="protein sequence ID" value="MCD2421338.1"/>
    <property type="molecule type" value="Genomic_DNA"/>
</dbReference>
<evidence type="ECO:0000256" key="2">
    <source>
        <dbReference type="ARBA" id="ARBA00022475"/>
    </source>
</evidence>
<accession>A0ABS8PJR7</accession>
<evidence type="ECO:0000259" key="7">
    <source>
        <dbReference type="Pfam" id="PF02687"/>
    </source>
</evidence>
<feature type="domain" description="ABC3 transporter permease C-terminal" evidence="7">
    <location>
        <begin position="265"/>
        <end position="379"/>
    </location>
</feature>
<keyword evidence="2" id="KW-1003">Cell membrane</keyword>
<feature type="transmembrane region" description="Helical" evidence="6">
    <location>
        <begin position="260"/>
        <end position="282"/>
    </location>
</feature>
<feature type="transmembrane region" description="Helical" evidence="6">
    <location>
        <begin position="647"/>
        <end position="668"/>
    </location>
</feature>
<reference evidence="9 10" key="1">
    <citation type="submission" date="2021-11" db="EMBL/GenBank/DDBJ databases">
        <title>Genomic of Niabella pedocola.</title>
        <authorList>
            <person name="Wu T."/>
        </authorList>
    </citation>
    <scope>NUCLEOTIDE SEQUENCE [LARGE SCALE GENOMIC DNA]</scope>
    <source>
        <strain evidence="9 10">JCM 31011</strain>
    </source>
</reference>
<organism evidence="9 10">
    <name type="scientific">Niabella pedocola</name>
    <dbReference type="NCBI Taxonomy" id="1752077"/>
    <lineage>
        <taxon>Bacteria</taxon>
        <taxon>Pseudomonadati</taxon>
        <taxon>Bacteroidota</taxon>
        <taxon>Chitinophagia</taxon>
        <taxon>Chitinophagales</taxon>
        <taxon>Chitinophagaceae</taxon>
        <taxon>Niabella</taxon>
    </lineage>
</organism>
<feature type="transmembrane region" description="Helical" evidence="6">
    <location>
        <begin position="307"/>
        <end position="334"/>
    </location>
</feature>
<name>A0ABS8PJR7_9BACT</name>
<evidence type="ECO:0000259" key="8">
    <source>
        <dbReference type="Pfam" id="PF12704"/>
    </source>
</evidence>
<keyword evidence="4 6" id="KW-1133">Transmembrane helix</keyword>
<dbReference type="PANTHER" id="PTHR30572">
    <property type="entry name" value="MEMBRANE COMPONENT OF TRANSPORTER-RELATED"/>
    <property type="match status" value="1"/>
</dbReference>
<gene>
    <name evidence="9" type="ORF">LQ567_01090</name>
</gene>
<evidence type="ECO:0000313" key="9">
    <source>
        <dbReference type="EMBL" id="MCD2421338.1"/>
    </source>
</evidence>
<feature type="domain" description="ABC3 transporter permease C-terminal" evidence="7">
    <location>
        <begin position="646"/>
        <end position="759"/>
    </location>
</feature>
<comment type="caution">
    <text evidence="9">The sequence shown here is derived from an EMBL/GenBank/DDBJ whole genome shotgun (WGS) entry which is preliminary data.</text>
</comment>
<dbReference type="InterPro" id="IPR025857">
    <property type="entry name" value="MacB_PCD"/>
</dbReference>
<feature type="domain" description="MacB-like periplasmic core" evidence="8">
    <location>
        <begin position="2"/>
        <end position="220"/>
    </location>
</feature>
<dbReference type="Proteomes" id="UP001199816">
    <property type="component" value="Unassembled WGS sequence"/>
</dbReference>
<dbReference type="InterPro" id="IPR050250">
    <property type="entry name" value="Macrolide_Exporter_MacB"/>
</dbReference>